<name>A0AAX3WSK5_9BACI</name>
<dbReference type="InterPro" id="IPR034139">
    <property type="entry name" value="TOPRIM_OLD"/>
</dbReference>
<sequence>MYIADLRIVNYRNFSEFNVSLNNGLSIIIGENNVGKSNFLEALSLIFNSNYSLRKRTLEQEDFWNGLKIQNAWPEILIEATLKGIDSENELATTSKWLTRNPGEAKITYKYRPKANISILPPKVETPIGKIRLPLNEYEWVIYGGECETLDTFDYNMLSKFNIEYVGALRDATAELRKSSGPLHRIMKNFNLDEFELQEISDKLDELNGQIIKGKEIQKVQRGINNHLRNITGVTSQQVKIKMSDNDYDSLLKELKILIGSQEDNIHSVDMNGLGYNNLLYTGLLLTQYTAIKEKRLQNHDYVFPILIVEEPEAHLHSNLQKYLAKYFFDQKVVGQVIMTTHSSHVSSHAELDSLVMFYKKNDKNLSKRIGTIFNIKEKENREYKRYLERWLDATKSDIFFGQKILLVEGIAERLLIPKFFSMIYKEQVNDEDSSQYKGKSLEGEGISIISVDGVAFRPFLQLFGPTGLDMKCAVLTDSDPESVPILDGEGKEIKGRDGKVVKENVYPTKGGEFESCARTAGLIRDYDSSSNIYISSNLKTFEYDLMMENNIQFFQELIQKYDIGTKGDRERLLGLDGHEFAKEAYKVISKEKGEFSQYILDELNEGKELNIPKYITQVFEFLMKVEGT</sequence>
<proteinExistence type="predicted"/>
<protein>
    <submittedName>
        <fullName evidence="3">AAA family ATPase</fullName>
    </submittedName>
</protein>
<gene>
    <name evidence="3" type="ORF">QNH24_21330</name>
</gene>
<accession>A0AAX3WSK5</accession>
<dbReference type="PANTHER" id="PTHR43581:SF4">
    <property type="entry name" value="ATP_GTP PHOSPHATASE"/>
    <property type="match status" value="1"/>
</dbReference>
<evidence type="ECO:0000259" key="1">
    <source>
        <dbReference type="Pfam" id="PF13175"/>
    </source>
</evidence>
<dbReference type="Pfam" id="PF13175">
    <property type="entry name" value="AAA_15"/>
    <property type="match status" value="1"/>
</dbReference>
<reference evidence="3" key="1">
    <citation type="submission" date="2023-05" db="EMBL/GenBank/DDBJ databases">
        <title>Comparative genomics of Bacillaceae isolates and their secondary metabolite potential.</title>
        <authorList>
            <person name="Song L."/>
            <person name="Nielsen L.J."/>
            <person name="Mohite O."/>
            <person name="Xu X."/>
            <person name="Weber T."/>
            <person name="Kovacs A.T."/>
        </authorList>
    </citation>
    <scope>NUCLEOTIDE SEQUENCE</scope>
    <source>
        <strain evidence="3">LY1</strain>
    </source>
</reference>
<dbReference type="AlphaFoldDB" id="A0AAX3WSK5"/>
<dbReference type="InterPro" id="IPR041685">
    <property type="entry name" value="AAA_GajA/Old/RecF-like"/>
</dbReference>
<dbReference type="CDD" id="cd01026">
    <property type="entry name" value="TOPRIM_OLD"/>
    <property type="match status" value="1"/>
</dbReference>
<feature type="domain" description="OLD protein-like TOPRIM" evidence="2">
    <location>
        <begin position="400"/>
        <end position="480"/>
    </location>
</feature>
<dbReference type="Gene3D" id="3.40.50.300">
    <property type="entry name" value="P-loop containing nucleotide triphosphate hydrolases"/>
    <property type="match status" value="1"/>
</dbReference>
<feature type="domain" description="Endonuclease GajA/Old nuclease/RecF-like AAA" evidence="1">
    <location>
        <begin position="1"/>
        <end position="346"/>
    </location>
</feature>
<dbReference type="Pfam" id="PF20469">
    <property type="entry name" value="OLD-like_TOPRIM"/>
    <property type="match status" value="1"/>
</dbReference>
<evidence type="ECO:0000259" key="2">
    <source>
        <dbReference type="Pfam" id="PF20469"/>
    </source>
</evidence>
<evidence type="ECO:0000313" key="3">
    <source>
        <dbReference type="EMBL" id="WHY50806.1"/>
    </source>
</evidence>
<evidence type="ECO:0000313" key="4">
    <source>
        <dbReference type="Proteomes" id="UP001178322"/>
    </source>
</evidence>
<organism evidence="3 4">
    <name type="scientific">Lysinibacillus pakistanensis</name>
    <dbReference type="NCBI Taxonomy" id="759811"/>
    <lineage>
        <taxon>Bacteria</taxon>
        <taxon>Bacillati</taxon>
        <taxon>Bacillota</taxon>
        <taxon>Bacilli</taxon>
        <taxon>Bacillales</taxon>
        <taxon>Bacillaceae</taxon>
        <taxon>Lysinibacillus</taxon>
    </lineage>
</organism>
<dbReference type="SUPFAM" id="SSF52540">
    <property type="entry name" value="P-loop containing nucleoside triphosphate hydrolases"/>
    <property type="match status" value="1"/>
</dbReference>
<dbReference type="PANTHER" id="PTHR43581">
    <property type="entry name" value="ATP/GTP PHOSPHATASE"/>
    <property type="match status" value="1"/>
</dbReference>
<dbReference type="InterPro" id="IPR051396">
    <property type="entry name" value="Bact_Antivir_Def_Nuclease"/>
</dbReference>
<dbReference type="EMBL" id="CP126101">
    <property type="protein sequence ID" value="WHY50806.1"/>
    <property type="molecule type" value="Genomic_DNA"/>
</dbReference>
<dbReference type="RefSeq" id="WP_283869440.1">
    <property type="nucleotide sequence ID" value="NZ_CP126101.1"/>
</dbReference>
<dbReference type="Proteomes" id="UP001178322">
    <property type="component" value="Chromosome"/>
</dbReference>
<dbReference type="InterPro" id="IPR027417">
    <property type="entry name" value="P-loop_NTPase"/>
</dbReference>